<accession>A0A915L7Y0</accession>
<dbReference type="WBParaSite" id="nRc.2.0.1.t45851-RA">
    <property type="protein sequence ID" value="nRc.2.0.1.t45851-RA"/>
    <property type="gene ID" value="nRc.2.0.1.g45851"/>
</dbReference>
<evidence type="ECO:0000313" key="2">
    <source>
        <dbReference type="WBParaSite" id="nRc.2.0.1.t45851-RA"/>
    </source>
</evidence>
<keyword evidence="1" id="KW-1185">Reference proteome</keyword>
<protein>
    <submittedName>
        <fullName evidence="2">Uncharacterized protein</fullName>
    </submittedName>
</protein>
<sequence length="70" mass="8068">MVLSCSELLDALKPELRQEFMDNDYAKWFMTNAEDKQTPGLLKVEWKGTSMCCLSAKTYISIDQETTLEK</sequence>
<dbReference type="AlphaFoldDB" id="A0A915L7Y0"/>
<dbReference type="Proteomes" id="UP000887565">
    <property type="component" value="Unplaced"/>
</dbReference>
<evidence type="ECO:0000313" key="1">
    <source>
        <dbReference type="Proteomes" id="UP000887565"/>
    </source>
</evidence>
<proteinExistence type="predicted"/>
<organism evidence="1 2">
    <name type="scientific">Romanomermis culicivorax</name>
    <name type="common">Nematode worm</name>
    <dbReference type="NCBI Taxonomy" id="13658"/>
    <lineage>
        <taxon>Eukaryota</taxon>
        <taxon>Metazoa</taxon>
        <taxon>Ecdysozoa</taxon>
        <taxon>Nematoda</taxon>
        <taxon>Enoplea</taxon>
        <taxon>Dorylaimia</taxon>
        <taxon>Mermithida</taxon>
        <taxon>Mermithoidea</taxon>
        <taxon>Mermithidae</taxon>
        <taxon>Romanomermis</taxon>
    </lineage>
</organism>
<reference evidence="2" key="1">
    <citation type="submission" date="2022-11" db="UniProtKB">
        <authorList>
            <consortium name="WormBaseParasite"/>
        </authorList>
    </citation>
    <scope>IDENTIFICATION</scope>
</reference>
<name>A0A915L7Y0_ROMCU</name>